<evidence type="ECO:0000313" key="3">
    <source>
        <dbReference type="Proteomes" id="UP001596109"/>
    </source>
</evidence>
<organism evidence="2 3">
    <name type="scientific">Sporosarcina soli</name>
    <dbReference type="NCBI Taxonomy" id="334736"/>
    <lineage>
        <taxon>Bacteria</taxon>
        <taxon>Bacillati</taxon>
        <taxon>Bacillota</taxon>
        <taxon>Bacilli</taxon>
        <taxon>Bacillales</taxon>
        <taxon>Caryophanaceae</taxon>
        <taxon>Sporosarcina</taxon>
    </lineage>
</organism>
<sequence>MKPSICAIILAAGTSSRMGKPKQMLPLGNDSILEHVINCSLHENFSEVIAVIGHEANTIKENILIDSERFRWVVNESYLLGQSSSLKVGVENLKKHHSNIMVFLGDLPFLSTKTIHAIYQHGAKRLEETDAPFIIRPMYNGDVGHPVFFGNIDRHLFSQLQGDTGGKAIIHQISDRIFLKVEDDGILFDVDTLADYEKAKKIAKHLF</sequence>
<keyword evidence="3" id="KW-1185">Reference proteome</keyword>
<dbReference type="InterPro" id="IPR029044">
    <property type="entry name" value="Nucleotide-diphossugar_trans"/>
</dbReference>
<name>A0ABW0TGP5_9BACL</name>
<dbReference type="CDD" id="cd04182">
    <property type="entry name" value="GT_2_like_f"/>
    <property type="match status" value="1"/>
</dbReference>
<accession>A0ABW0TGP5</accession>
<feature type="domain" description="MobA-like NTP transferase" evidence="1">
    <location>
        <begin position="7"/>
        <end position="173"/>
    </location>
</feature>
<protein>
    <submittedName>
        <fullName evidence="2">NTP transferase domain-containing protein</fullName>
    </submittedName>
</protein>
<keyword evidence="2" id="KW-0808">Transferase</keyword>
<comment type="caution">
    <text evidence="2">The sequence shown here is derived from an EMBL/GenBank/DDBJ whole genome shotgun (WGS) entry which is preliminary data.</text>
</comment>
<gene>
    <name evidence="2" type="ORF">ACFPRA_03145</name>
</gene>
<dbReference type="Proteomes" id="UP001596109">
    <property type="component" value="Unassembled WGS sequence"/>
</dbReference>
<dbReference type="InterPro" id="IPR025877">
    <property type="entry name" value="MobA-like_NTP_Trfase"/>
</dbReference>
<proteinExistence type="predicted"/>
<dbReference type="PANTHER" id="PTHR43777:SF1">
    <property type="entry name" value="MOLYBDENUM COFACTOR CYTIDYLYLTRANSFERASE"/>
    <property type="match status" value="1"/>
</dbReference>
<dbReference type="Pfam" id="PF12804">
    <property type="entry name" value="NTP_transf_3"/>
    <property type="match status" value="1"/>
</dbReference>
<dbReference type="EMBL" id="JBHSNO010000002">
    <property type="protein sequence ID" value="MFC5587903.1"/>
    <property type="molecule type" value="Genomic_DNA"/>
</dbReference>
<evidence type="ECO:0000259" key="1">
    <source>
        <dbReference type="Pfam" id="PF12804"/>
    </source>
</evidence>
<dbReference type="PANTHER" id="PTHR43777">
    <property type="entry name" value="MOLYBDENUM COFACTOR CYTIDYLYLTRANSFERASE"/>
    <property type="match status" value="1"/>
</dbReference>
<dbReference type="Gene3D" id="3.90.550.10">
    <property type="entry name" value="Spore Coat Polysaccharide Biosynthesis Protein SpsA, Chain A"/>
    <property type="match status" value="1"/>
</dbReference>
<evidence type="ECO:0000313" key="2">
    <source>
        <dbReference type="EMBL" id="MFC5587903.1"/>
    </source>
</evidence>
<dbReference type="SUPFAM" id="SSF53448">
    <property type="entry name" value="Nucleotide-diphospho-sugar transferases"/>
    <property type="match status" value="1"/>
</dbReference>
<dbReference type="RefSeq" id="WP_381430652.1">
    <property type="nucleotide sequence ID" value="NZ_JBHSNO010000002.1"/>
</dbReference>
<dbReference type="GO" id="GO:0016740">
    <property type="term" value="F:transferase activity"/>
    <property type="evidence" value="ECO:0007669"/>
    <property type="project" value="UniProtKB-KW"/>
</dbReference>
<reference evidence="3" key="1">
    <citation type="journal article" date="2019" name="Int. J. Syst. Evol. Microbiol.">
        <title>The Global Catalogue of Microorganisms (GCM) 10K type strain sequencing project: providing services to taxonomists for standard genome sequencing and annotation.</title>
        <authorList>
            <consortium name="The Broad Institute Genomics Platform"/>
            <consortium name="The Broad Institute Genome Sequencing Center for Infectious Disease"/>
            <person name="Wu L."/>
            <person name="Ma J."/>
        </authorList>
    </citation>
    <scope>NUCLEOTIDE SEQUENCE [LARGE SCALE GENOMIC DNA]</scope>
    <source>
        <strain evidence="3">CGMCC 4.1434</strain>
    </source>
</reference>